<dbReference type="PANTHER" id="PTHR11846">
    <property type="entry name" value="ADENYLOSUCCINATE SYNTHETASE"/>
    <property type="match status" value="1"/>
</dbReference>
<dbReference type="PANTHER" id="PTHR11846:SF0">
    <property type="entry name" value="ADENYLOSUCCINATE SYNTHETASE"/>
    <property type="match status" value="1"/>
</dbReference>
<feature type="binding site" description="in other chain" evidence="8">
    <location>
        <begin position="13"/>
        <end position="16"/>
    </location>
    <ligand>
        <name>IMP</name>
        <dbReference type="ChEBI" id="CHEBI:58053"/>
        <note>ligand shared between dimeric partners</note>
    </ligand>
</feature>
<feature type="binding site" description="in other chain" evidence="8">
    <location>
        <position position="269"/>
    </location>
    <ligand>
        <name>IMP</name>
        <dbReference type="ChEBI" id="CHEBI:58053"/>
        <note>ligand shared between dimeric partners</note>
    </ligand>
</feature>
<dbReference type="InterPro" id="IPR001114">
    <property type="entry name" value="Adenylosuccinate_synthetase"/>
</dbReference>
<dbReference type="GO" id="GO:0044208">
    <property type="term" value="P:'de novo' AMP biosynthetic process"/>
    <property type="evidence" value="ECO:0007669"/>
    <property type="project" value="UniProtKB-UniRule"/>
</dbReference>
<evidence type="ECO:0000256" key="8">
    <source>
        <dbReference type="HAMAP-Rule" id="MF_00011"/>
    </source>
</evidence>
<keyword evidence="8" id="KW-0963">Cytoplasm</keyword>
<dbReference type="GO" id="GO:0000287">
    <property type="term" value="F:magnesium ion binding"/>
    <property type="evidence" value="ECO:0007669"/>
    <property type="project" value="UniProtKB-UniRule"/>
</dbReference>
<keyword evidence="5 8" id="KW-0658">Purine biosynthesis</keyword>
<feature type="binding site" evidence="8">
    <location>
        <position position="40"/>
    </location>
    <ligand>
        <name>Mg(2+)</name>
        <dbReference type="ChEBI" id="CHEBI:18420"/>
    </ligand>
</feature>
<evidence type="ECO:0000256" key="6">
    <source>
        <dbReference type="ARBA" id="ARBA00022842"/>
    </source>
</evidence>
<comment type="function">
    <text evidence="8">Plays an important role in the de novo pathway of purine nucleotide biosynthesis. Catalyzes the first committed step in the biosynthesis of AMP from IMP.</text>
</comment>
<evidence type="ECO:0000313" key="12">
    <source>
        <dbReference type="Proteomes" id="UP000192611"/>
    </source>
</evidence>
<comment type="pathway">
    <text evidence="8 10">Purine metabolism; AMP biosynthesis via de novo pathway; AMP from IMP: step 1/2.</text>
</comment>
<dbReference type="Gene3D" id="3.40.440.10">
    <property type="entry name" value="Adenylosuccinate Synthetase, subunit A, domain 1"/>
    <property type="match status" value="1"/>
</dbReference>
<evidence type="ECO:0000256" key="9">
    <source>
        <dbReference type="PROSITE-ProRule" id="PRU10134"/>
    </source>
</evidence>
<dbReference type="GO" id="GO:0046040">
    <property type="term" value="P:IMP metabolic process"/>
    <property type="evidence" value="ECO:0007669"/>
    <property type="project" value="TreeGrafter"/>
</dbReference>
<organism evidence="11 12">
    <name type="scientific">Candidatus Coatesbacteria bacterium 4484_99</name>
    <dbReference type="NCBI Taxonomy" id="1970774"/>
    <lineage>
        <taxon>Bacteria</taxon>
        <taxon>Candidatus Coatesiibacteriota</taxon>
    </lineage>
</organism>
<reference evidence="12" key="1">
    <citation type="submission" date="2017-03" db="EMBL/GenBank/DDBJ databases">
        <title>Novel pathways for hydrocarbon cycling and metabolic interdependencies in hydrothermal sediment communities.</title>
        <authorList>
            <person name="Dombrowski N."/>
            <person name="Seitz K."/>
            <person name="Teske A."/>
            <person name="Baker B."/>
        </authorList>
    </citation>
    <scope>NUCLEOTIDE SEQUENCE [LARGE SCALE GENOMIC DNA]</scope>
</reference>
<dbReference type="Gene3D" id="1.10.300.10">
    <property type="entry name" value="Adenylosuccinate Synthetase, subunit A, domain 2"/>
    <property type="match status" value="1"/>
</dbReference>
<feature type="binding site" evidence="8">
    <location>
        <begin position="12"/>
        <end position="18"/>
    </location>
    <ligand>
        <name>GTP</name>
        <dbReference type="ChEBI" id="CHEBI:37565"/>
    </ligand>
</feature>
<evidence type="ECO:0000256" key="1">
    <source>
        <dbReference type="ARBA" id="ARBA00011738"/>
    </source>
</evidence>
<evidence type="ECO:0000256" key="4">
    <source>
        <dbReference type="ARBA" id="ARBA00022741"/>
    </source>
</evidence>
<dbReference type="GO" id="GO:0005737">
    <property type="term" value="C:cytoplasm"/>
    <property type="evidence" value="ECO:0007669"/>
    <property type="project" value="UniProtKB-SubCell"/>
</dbReference>
<protein>
    <recommendedName>
        <fullName evidence="8 10">Adenylosuccinate synthetase</fullName>
        <shortName evidence="8">AMPSase</shortName>
        <shortName evidence="8">AdSS</shortName>
        <ecNumber evidence="8 10">6.3.4.4</ecNumber>
    </recommendedName>
    <alternativeName>
        <fullName evidence="8">IMP--aspartate ligase</fullName>
    </alternativeName>
</protein>
<accession>A0A1W9S271</accession>
<comment type="caution">
    <text evidence="11">The sequence shown here is derived from an EMBL/GenBank/DDBJ whole genome shotgun (WGS) entry which is preliminary data.</text>
</comment>
<dbReference type="SUPFAM" id="SSF52540">
    <property type="entry name" value="P-loop containing nucleoside triphosphate hydrolases"/>
    <property type="match status" value="1"/>
</dbReference>
<keyword evidence="6 8" id="KW-0460">Magnesium</keyword>
<feature type="binding site" evidence="8">
    <location>
        <position position="13"/>
    </location>
    <ligand>
        <name>Mg(2+)</name>
        <dbReference type="ChEBI" id="CHEBI:18420"/>
    </ligand>
</feature>
<dbReference type="EC" id="6.3.4.4" evidence="8 10"/>
<dbReference type="SMART" id="SM00788">
    <property type="entry name" value="Adenylsucc_synt"/>
    <property type="match status" value="1"/>
</dbReference>
<evidence type="ECO:0000256" key="2">
    <source>
        <dbReference type="ARBA" id="ARBA00022598"/>
    </source>
</evidence>
<feature type="binding site" description="in other chain" evidence="8">
    <location>
        <begin position="38"/>
        <end position="41"/>
    </location>
    <ligand>
        <name>IMP</name>
        <dbReference type="ChEBI" id="CHEBI:58053"/>
        <note>ligand shared between dimeric partners</note>
    </ligand>
</feature>
<comment type="caution">
    <text evidence="8">Lacks conserved residue(s) required for the propagation of feature annotation.</text>
</comment>
<feature type="binding site" evidence="8">
    <location>
        <begin position="297"/>
        <end position="299"/>
    </location>
    <ligand>
        <name>GTP</name>
        <dbReference type="ChEBI" id="CHEBI:37565"/>
    </ligand>
</feature>
<feature type="active site" description="Proton acceptor" evidence="8">
    <location>
        <position position="13"/>
    </location>
</feature>
<evidence type="ECO:0000256" key="3">
    <source>
        <dbReference type="ARBA" id="ARBA00022723"/>
    </source>
</evidence>
<comment type="similarity">
    <text evidence="8 10">Belongs to the adenylosuccinate synthetase family.</text>
</comment>
<dbReference type="InterPro" id="IPR042109">
    <property type="entry name" value="Adenylosuccinate_synth_dom1"/>
</dbReference>
<dbReference type="InterPro" id="IPR042111">
    <property type="entry name" value="Adenylosuccinate_synth_dom3"/>
</dbReference>
<dbReference type="InterPro" id="IPR018220">
    <property type="entry name" value="Adenylosuccin_syn_GTP-bd"/>
</dbReference>
<dbReference type="GO" id="GO:0005525">
    <property type="term" value="F:GTP binding"/>
    <property type="evidence" value="ECO:0007669"/>
    <property type="project" value="UniProtKB-UniRule"/>
</dbReference>
<dbReference type="PROSITE" id="PS00513">
    <property type="entry name" value="ADENYLOSUCCIN_SYN_2"/>
    <property type="match status" value="1"/>
</dbReference>
<comment type="subunit">
    <text evidence="1 8">Homodimer.</text>
</comment>
<sequence length="373" mass="41572">MPLIALLGLQWGDEGKGKICDILSEGADIIVRHIGGNNAGHTVVINDRKLVLRIIPAGILRPGKLCLLGGGMVVDLNRFYEEIEFLRSLGYEVSPNNLKISPRIHVITPIQKELERRIEDVLGNGAIGTTMRGIGPTYADKALRVGIRIGDLLDSDLERRLKVVCDIHKIENIDVSEVADTLKSHIGWLEPFVEEPASIIRSNLNTANILLEGAHGSLLVDPRCISKTIGVFKAYQTRVGNGPFPTEQSGEVVEYLRKRGNEYGSTTGRPRRCGWLDLSLLRFAAKINSVDYLVVTKVDVLSGLSRYYISDKYVLNGSELKEIEPYNMHIGNVVPNYMEFQGFNLEKTSNLEWKDLDKGVLKYIEYIEKEVGT</sequence>
<dbReference type="Proteomes" id="UP000192611">
    <property type="component" value="Unassembled WGS sequence"/>
</dbReference>
<dbReference type="Gene3D" id="3.90.170.10">
    <property type="entry name" value="Adenylosuccinate Synthetase, subunit A, domain 3"/>
    <property type="match status" value="1"/>
</dbReference>
<feature type="active site" evidence="9">
    <location>
        <position position="141"/>
    </location>
</feature>
<feature type="binding site" evidence="8">
    <location>
        <position position="144"/>
    </location>
    <ligand>
        <name>IMP</name>
        <dbReference type="ChEBI" id="CHEBI:58053"/>
        <note>ligand shared between dimeric partners</note>
    </ligand>
</feature>
<dbReference type="GO" id="GO:0004019">
    <property type="term" value="F:adenylosuccinate synthase activity"/>
    <property type="evidence" value="ECO:0007669"/>
    <property type="project" value="UniProtKB-UniRule"/>
</dbReference>
<feature type="binding site" description="in other chain" evidence="8">
    <location>
        <position position="130"/>
    </location>
    <ligand>
        <name>IMP</name>
        <dbReference type="ChEBI" id="CHEBI:58053"/>
        <note>ligand shared between dimeric partners</note>
    </ligand>
</feature>
<dbReference type="PROSITE" id="PS01266">
    <property type="entry name" value="ADENYLOSUCCIN_SYN_1"/>
    <property type="match status" value="1"/>
</dbReference>
<dbReference type="CDD" id="cd03108">
    <property type="entry name" value="AdSS"/>
    <property type="match status" value="1"/>
</dbReference>
<dbReference type="Pfam" id="PF00709">
    <property type="entry name" value="Adenylsucc_synt"/>
    <property type="match status" value="2"/>
</dbReference>
<proteinExistence type="inferred from homology"/>
<dbReference type="HAMAP" id="MF_00011">
    <property type="entry name" value="Adenylosucc_synth"/>
    <property type="match status" value="1"/>
</dbReference>
<feature type="binding site" evidence="8">
    <location>
        <position position="271"/>
    </location>
    <ligand>
        <name>GTP</name>
        <dbReference type="ChEBI" id="CHEBI:37565"/>
    </ligand>
</feature>
<keyword evidence="4 8" id="KW-0547">Nucleotide-binding</keyword>
<dbReference type="InterPro" id="IPR027417">
    <property type="entry name" value="P-loop_NTPase"/>
</dbReference>
<evidence type="ECO:0000256" key="10">
    <source>
        <dbReference type="RuleBase" id="RU000520"/>
    </source>
</evidence>
<feature type="binding site" evidence="8">
    <location>
        <begin position="40"/>
        <end position="42"/>
    </location>
    <ligand>
        <name>GTP</name>
        <dbReference type="ChEBI" id="CHEBI:37565"/>
    </ligand>
</feature>
<dbReference type="AlphaFoldDB" id="A0A1W9S271"/>
<comment type="catalytic activity">
    <reaction evidence="8 10">
        <text>IMP + L-aspartate + GTP = N(6)-(1,2-dicarboxyethyl)-AMP + GDP + phosphate + 2 H(+)</text>
        <dbReference type="Rhea" id="RHEA:15753"/>
        <dbReference type="ChEBI" id="CHEBI:15378"/>
        <dbReference type="ChEBI" id="CHEBI:29991"/>
        <dbReference type="ChEBI" id="CHEBI:37565"/>
        <dbReference type="ChEBI" id="CHEBI:43474"/>
        <dbReference type="ChEBI" id="CHEBI:57567"/>
        <dbReference type="ChEBI" id="CHEBI:58053"/>
        <dbReference type="ChEBI" id="CHEBI:58189"/>
        <dbReference type="EC" id="6.3.4.4"/>
    </reaction>
</comment>
<keyword evidence="3 8" id="KW-0479">Metal-binding</keyword>
<keyword evidence="7 8" id="KW-0342">GTP-binding</keyword>
<feature type="binding site" evidence="8">
    <location>
        <begin position="265"/>
        <end position="271"/>
    </location>
    <ligand>
        <name>substrate</name>
    </ligand>
</feature>
<name>A0A1W9S271_9BACT</name>
<comment type="subcellular location">
    <subcellularLocation>
        <location evidence="8">Cytoplasm</location>
    </subcellularLocation>
</comment>
<dbReference type="UniPathway" id="UPA00075">
    <property type="reaction ID" value="UER00335"/>
</dbReference>
<comment type="cofactor">
    <cofactor evidence="8">
        <name>Mg(2+)</name>
        <dbReference type="ChEBI" id="CHEBI:18420"/>
    </cofactor>
    <text evidence="8">Binds 1 Mg(2+) ion per subunit.</text>
</comment>
<gene>
    <name evidence="8" type="primary">purA</name>
    <name evidence="11" type="ORF">B6D57_01615</name>
</gene>
<keyword evidence="2 8" id="KW-0436">Ligase</keyword>
<feature type="active site" description="Proton donor" evidence="8">
    <location>
        <position position="41"/>
    </location>
</feature>
<dbReference type="InterPro" id="IPR033128">
    <property type="entry name" value="Adenylosuccin_syn_Lys_AS"/>
</dbReference>
<evidence type="ECO:0000256" key="5">
    <source>
        <dbReference type="ARBA" id="ARBA00022755"/>
    </source>
</evidence>
<dbReference type="EMBL" id="NATQ01000021">
    <property type="protein sequence ID" value="OQX90904.1"/>
    <property type="molecule type" value="Genomic_DNA"/>
</dbReference>
<dbReference type="InterPro" id="IPR042110">
    <property type="entry name" value="Adenylosuccinate_synth_dom2"/>
</dbReference>
<evidence type="ECO:0000313" key="11">
    <source>
        <dbReference type="EMBL" id="OQX90904.1"/>
    </source>
</evidence>
<evidence type="ECO:0000256" key="7">
    <source>
        <dbReference type="ARBA" id="ARBA00023134"/>
    </source>
</evidence>